<accession>A0A6J4VDB3</accession>
<dbReference type="AlphaFoldDB" id="A0A6J4VDB3"/>
<dbReference type="EMBL" id="CADCWL010000154">
    <property type="protein sequence ID" value="CAA9572952.1"/>
    <property type="molecule type" value="Genomic_DNA"/>
</dbReference>
<evidence type="ECO:0000313" key="2">
    <source>
        <dbReference type="EMBL" id="CAA9572952.1"/>
    </source>
</evidence>
<feature type="compositionally biased region" description="Basic and acidic residues" evidence="1">
    <location>
        <begin position="265"/>
        <end position="277"/>
    </location>
</feature>
<evidence type="ECO:0000256" key="1">
    <source>
        <dbReference type="SAM" id="MobiDB-lite"/>
    </source>
</evidence>
<feature type="compositionally biased region" description="Basic residues" evidence="1">
    <location>
        <begin position="158"/>
        <end position="173"/>
    </location>
</feature>
<feature type="compositionally biased region" description="Basic and acidic residues" evidence="1">
    <location>
        <begin position="174"/>
        <end position="183"/>
    </location>
</feature>
<feature type="region of interest" description="Disordered" evidence="1">
    <location>
        <begin position="116"/>
        <end position="145"/>
    </location>
</feature>
<organism evidence="2">
    <name type="scientific">uncultured Thermomicrobiales bacterium</name>
    <dbReference type="NCBI Taxonomy" id="1645740"/>
    <lineage>
        <taxon>Bacteria</taxon>
        <taxon>Pseudomonadati</taxon>
        <taxon>Thermomicrobiota</taxon>
        <taxon>Thermomicrobia</taxon>
        <taxon>Thermomicrobiales</taxon>
        <taxon>environmental samples</taxon>
    </lineage>
</organism>
<name>A0A6J4VDB3_9BACT</name>
<feature type="compositionally biased region" description="Basic residues" evidence="1">
    <location>
        <begin position="243"/>
        <end position="264"/>
    </location>
</feature>
<feature type="non-terminal residue" evidence="2">
    <location>
        <position position="327"/>
    </location>
</feature>
<proteinExistence type="predicted"/>
<gene>
    <name evidence="2" type="ORF">AVDCRST_MAG19-2985</name>
</gene>
<feature type="region of interest" description="Disordered" evidence="1">
    <location>
        <begin position="231"/>
        <end position="327"/>
    </location>
</feature>
<feature type="compositionally biased region" description="Low complexity" evidence="1">
    <location>
        <begin position="90"/>
        <end position="101"/>
    </location>
</feature>
<feature type="region of interest" description="Disordered" evidence="1">
    <location>
        <begin position="75"/>
        <end position="101"/>
    </location>
</feature>
<feature type="non-terminal residue" evidence="2">
    <location>
        <position position="1"/>
    </location>
</feature>
<sequence>ASARREPPSDLADNATGRRRPRLRDVALLRRRRALPQRPRVGAVVLPGRRRDLATGFRTGGWPRHRHVGGGLFAPLRRGSDRLRGGARGGPPVAGRGATVAGDGATVPAAARLLPGRLAQLRGGRPPPRRHLGGRRPPIDGPRGDVAAVELRPARPVRPRARRRPRLRPRRGALRRDGNGTFRQRERRAILAGDAVPRRRRARAGARDLPDVRGRWRPLGRHRTVRSLALGRPGSRLATGRSRDHRRAGRRHRLAVGPRGRRGRARDLTHGGDDLARRRQKLGHRAGSAGRPWGHRVGRLPFGGRGRVGAARRAARRRGRARDARRV</sequence>
<reference evidence="2" key="1">
    <citation type="submission" date="2020-02" db="EMBL/GenBank/DDBJ databases">
        <authorList>
            <person name="Meier V. D."/>
        </authorList>
    </citation>
    <scope>NUCLEOTIDE SEQUENCE</scope>
    <source>
        <strain evidence="2">AVDCRST_MAG19</strain>
    </source>
</reference>
<feature type="region of interest" description="Disordered" evidence="1">
    <location>
        <begin position="158"/>
        <end position="183"/>
    </location>
</feature>
<protein>
    <submittedName>
        <fullName evidence="2">GH74</fullName>
    </submittedName>
</protein>